<accession>A0ABV6IDE6</accession>
<comment type="caution">
    <text evidence="10">The sequence shown here is derived from an EMBL/GenBank/DDBJ whole genome shotgun (WGS) entry which is preliminary data.</text>
</comment>
<feature type="transmembrane region" description="Helical" evidence="8">
    <location>
        <begin position="223"/>
        <end position="243"/>
    </location>
</feature>
<dbReference type="Proteomes" id="UP001589844">
    <property type="component" value="Unassembled WGS sequence"/>
</dbReference>
<keyword evidence="2" id="KW-0813">Transport</keyword>
<feature type="transmembrane region" description="Helical" evidence="8">
    <location>
        <begin position="255"/>
        <end position="273"/>
    </location>
</feature>
<dbReference type="PROSITE" id="PS50850">
    <property type="entry name" value="MFS"/>
    <property type="match status" value="1"/>
</dbReference>
<dbReference type="PANTHER" id="PTHR23517:SF2">
    <property type="entry name" value="MULTIDRUG RESISTANCE PROTEIN MDTH"/>
    <property type="match status" value="1"/>
</dbReference>
<evidence type="ECO:0000256" key="4">
    <source>
        <dbReference type="ARBA" id="ARBA00022692"/>
    </source>
</evidence>
<dbReference type="Gene3D" id="1.20.1250.20">
    <property type="entry name" value="MFS general substrate transporter like domains"/>
    <property type="match status" value="1"/>
</dbReference>
<proteinExistence type="predicted"/>
<evidence type="ECO:0000259" key="9">
    <source>
        <dbReference type="PROSITE" id="PS50850"/>
    </source>
</evidence>
<keyword evidence="11" id="KW-1185">Reference proteome</keyword>
<feature type="region of interest" description="Disordered" evidence="7">
    <location>
        <begin position="397"/>
        <end position="416"/>
    </location>
</feature>
<evidence type="ECO:0000313" key="10">
    <source>
        <dbReference type="EMBL" id="MFC0349850.1"/>
    </source>
</evidence>
<feature type="transmembrane region" description="Helical" evidence="8">
    <location>
        <begin position="309"/>
        <end position="326"/>
    </location>
</feature>
<dbReference type="Pfam" id="PF07690">
    <property type="entry name" value="MFS_1"/>
    <property type="match status" value="1"/>
</dbReference>
<feature type="transmembrane region" description="Helical" evidence="8">
    <location>
        <begin position="147"/>
        <end position="170"/>
    </location>
</feature>
<sequence length="416" mass="44376">MSSQPLASPSASNKMSPSEIRAGTSLASIFALRMFGLFLILPIFAIHAKTLPDGDNVALVGMAMGIYGLTQACLQILFGIASDKYGRKPVIIVGLILFALGAVIAAMSHTVMGILIGRAVQGAGAISAAITALLADTTREEHRTKAMAMVGGSIGISFALSLVLAPVLYQRIGMDGIFILTAIMAIAAIAVVIWITPDAPSLPVVKVPLIEVVKNPELMRLNLGVFVLHLSQVAMFVVVPSALVQYAHLPLDKHWEVYLPVVFGSFFVMLFAIMRGERSGKMKQVFVWSIALLMLVQLGFWGFLENTTMLIAMLFAFFLAFNILEASQPSLVSRLAPPSAKGAALGVYNTLQALGLACGGFVGGWMKQHISASSVFIFTAVLSLIWLIIASRMPELPKRASKPDSDKSSDVVSTPS</sequence>
<dbReference type="PANTHER" id="PTHR23517">
    <property type="entry name" value="RESISTANCE PROTEIN MDTM, PUTATIVE-RELATED-RELATED"/>
    <property type="match status" value="1"/>
</dbReference>
<feature type="compositionally biased region" description="Basic and acidic residues" evidence="7">
    <location>
        <begin position="397"/>
        <end position="409"/>
    </location>
</feature>
<dbReference type="CDD" id="cd17472">
    <property type="entry name" value="MFS_YajR_like"/>
    <property type="match status" value="1"/>
</dbReference>
<dbReference type="EMBL" id="JBHLXJ010000009">
    <property type="protein sequence ID" value="MFC0349850.1"/>
    <property type="molecule type" value="Genomic_DNA"/>
</dbReference>
<dbReference type="InterPro" id="IPR020846">
    <property type="entry name" value="MFS_dom"/>
</dbReference>
<dbReference type="SUPFAM" id="SSF103473">
    <property type="entry name" value="MFS general substrate transporter"/>
    <property type="match status" value="1"/>
</dbReference>
<keyword evidence="5 8" id="KW-1133">Transmembrane helix</keyword>
<comment type="subcellular location">
    <subcellularLocation>
        <location evidence="1">Cell membrane</location>
        <topology evidence="1">Multi-pass membrane protein</topology>
    </subcellularLocation>
</comment>
<feature type="transmembrane region" description="Helical" evidence="8">
    <location>
        <begin position="285"/>
        <end position="303"/>
    </location>
</feature>
<evidence type="ECO:0000313" key="11">
    <source>
        <dbReference type="Proteomes" id="UP001589844"/>
    </source>
</evidence>
<gene>
    <name evidence="10" type="ORF">ACFFJH_08525</name>
</gene>
<evidence type="ECO:0000256" key="2">
    <source>
        <dbReference type="ARBA" id="ARBA00022448"/>
    </source>
</evidence>
<dbReference type="InterPro" id="IPR036259">
    <property type="entry name" value="MFS_trans_sf"/>
</dbReference>
<feature type="transmembrane region" description="Helical" evidence="8">
    <location>
        <begin position="20"/>
        <end position="45"/>
    </location>
</feature>
<evidence type="ECO:0000256" key="6">
    <source>
        <dbReference type="ARBA" id="ARBA00023136"/>
    </source>
</evidence>
<keyword evidence="6 8" id="KW-0472">Membrane</keyword>
<feature type="transmembrane region" description="Helical" evidence="8">
    <location>
        <begin position="176"/>
        <end position="196"/>
    </location>
</feature>
<evidence type="ECO:0000256" key="5">
    <source>
        <dbReference type="ARBA" id="ARBA00022989"/>
    </source>
</evidence>
<feature type="transmembrane region" description="Helical" evidence="8">
    <location>
        <begin position="115"/>
        <end position="135"/>
    </location>
</feature>
<feature type="transmembrane region" description="Helical" evidence="8">
    <location>
        <begin position="90"/>
        <end position="109"/>
    </location>
</feature>
<name>A0ABV6IDE6_9BURK</name>
<dbReference type="RefSeq" id="WP_390211664.1">
    <property type="nucleotide sequence ID" value="NZ_JBHLXJ010000009.1"/>
</dbReference>
<evidence type="ECO:0000256" key="1">
    <source>
        <dbReference type="ARBA" id="ARBA00004651"/>
    </source>
</evidence>
<dbReference type="InterPro" id="IPR050171">
    <property type="entry name" value="MFS_Transporters"/>
</dbReference>
<feature type="transmembrane region" description="Helical" evidence="8">
    <location>
        <begin position="372"/>
        <end position="389"/>
    </location>
</feature>
<keyword evidence="4 8" id="KW-0812">Transmembrane</keyword>
<evidence type="ECO:0000256" key="3">
    <source>
        <dbReference type="ARBA" id="ARBA00022475"/>
    </source>
</evidence>
<keyword evidence="3" id="KW-1003">Cell membrane</keyword>
<protein>
    <submittedName>
        <fullName evidence="10">MFS transporter</fullName>
    </submittedName>
</protein>
<feature type="transmembrane region" description="Helical" evidence="8">
    <location>
        <begin position="57"/>
        <end position="78"/>
    </location>
</feature>
<organism evidence="10 11">
    <name type="scientific">Undibacterium danionis</name>
    <dbReference type="NCBI Taxonomy" id="1812100"/>
    <lineage>
        <taxon>Bacteria</taxon>
        <taxon>Pseudomonadati</taxon>
        <taxon>Pseudomonadota</taxon>
        <taxon>Betaproteobacteria</taxon>
        <taxon>Burkholderiales</taxon>
        <taxon>Oxalobacteraceae</taxon>
        <taxon>Undibacterium</taxon>
    </lineage>
</organism>
<evidence type="ECO:0000256" key="8">
    <source>
        <dbReference type="SAM" id="Phobius"/>
    </source>
</evidence>
<dbReference type="InterPro" id="IPR011701">
    <property type="entry name" value="MFS"/>
</dbReference>
<reference evidence="10 11" key="1">
    <citation type="submission" date="2024-09" db="EMBL/GenBank/DDBJ databases">
        <authorList>
            <person name="Sun Q."/>
            <person name="Mori K."/>
        </authorList>
    </citation>
    <scope>NUCLEOTIDE SEQUENCE [LARGE SCALE GENOMIC DNA]</scope>
    <source>
        <strain evidence="10 11">CCM 8677</strain>
    </source>
</reference>
<evidence type="ECO:0000256" key="7">
    <source>
        <dbReference type="SAM" id="MobiDB-lite"/>
    </source>
</evidence>
<feature type="domain" description="Major facilitator superfamily (MFS) profile" evidence="9">
    <location>
        <begin position="1"/>
        <end position="398"/>
    </location>
</feature>
<feature type="transmembrane region" description="Helical" evidence="8">
    <location>
        <begin position="347"/>
        <end position="366"/>
    </location>
</feature>